<keyword evidence="4" id="KW-1185">Reference proteome</keyword>
<evidence type="ECO:0000256" key="1">
    <source>
        <dbReference type="SAM" id="MobiDB-lite"/>
    </source>
</evidence>
<organism evidence="3 4">
    <name type="scientific">Ficus carica</name>
    <name type="common">Common fig</name>
    <dbReference type="NCBI Taxonomy" id="3494"/>
    <lineage>
        <taxon>Eukaryota</taxon>
        <taxon>Viridiplantae</taxon>
        <taxon>Streptophyta</taxon>
        <taxon>Embryophyta</taxon>
        <taxon>Tracheophyta</taxon>
        <taxon>Spermatophyta</taxon>
        <taxon>Magnoliopsida</taxon>
        <taxon>eudicotyledons</taxon>
        <taxon>Gunneridae</taxon>
        <taxon>Pentapetalae</taxon>
        <taxon>rosids</taxon>
        <taxon>fabids</taxon>
        <taxon>Rosales</taxon>
        <taxon>Moraceae</taxon>
        <taxon>Ficeae</taxon>
        <taxon>Ficus</taxon>
    </lineage>
</organism>
<evidence type="ECO:0000313" key="4">
    <source>
        <dbReference type="Proteomes" id="UP001187192"/>
    </source>
</evidence>
<feature type="compositionally biased region" description="Polar residues" evidence="1">
    <location>
        <begin position="75"/>
        <end position="94"/>
    </location>
</feature>
<reference evidence="3" key="1">
    <citation type="submission" date="2023-07" db="EMBL/GenBank/DDBJ databases">
        <title>draft genome sequence of fig (Ficus carica).</title>
        <authorList>
            <person name="Takahashi T."/>
            <person name="Nishimura K."/>
        </authorList>
    </citation>
    <scope>NUCLEOTIDE SEQUENCE</scope>
</reference>
<sequence>MVRHLLLSRRPCQLPKPLECRPIRRPPPLSPHIPHTCQPSTQLILRHELRSSLHGMCLRGTGLILQQHRCLPSYRSPTLRSPSRPQPLSQLDQR</sequence>
<dbReference type="EMBL" id="BTGU01001352">
    <property type="protein sequence ID" value="GMN21953.1"/>
    <property type="molecule type" value="Genomic_DNA"/>
</dbReference>
<evidence type="ECO:0000313" key="3">
    <source>
        <dbReference type="EMBL" id="GMN21953.1"/>
    </source>
</evidence>
<dbReference type="AlphaFoldDB" id="A0AA88CIF6"/>
<protein>
    <submittedName>
        <fullName evidence="3">Uncharacterized protein</fullName>
    </submittedName>
</protein>
<dbReference type="EMBL" id="BTGU01001351">
    <property type="protein sequence ID" value="GMN21942.1"/>
    <property type="molecule type" value="Genomic_DNA"/>
</dbReference>
<accession>A0AA88CIF6</accession>
<evidence type="ECO:0000313" key="2">
    <source>
        <dbReference type="EMBL" id="GMN21942.1"/>
    </source>
</evidence>
<proteinExistence type="predicted"/>
<feature type="region of interest" description="Disordered" evidence="1">
    <location>
        <begin position="74"/>
        <end position="94"/>
    </location>
</feature>
<dbReference type="Proteomes" id="UP001187192">
    <property type="component" value="Unassembled WGS sequence"/>
</dbReference>
<name>A0AA88CIF6_FICCA</name>
<comment type="caution">
    <text evidence="3">The sequence shown here is derived from an EMBL/GenBank/DDBJ whole genome shotgun (WGS) entry which is preliminary data.</text>
</comment>
<gene>
    <name evidence="2" type="ORF">TIFTF001_040146</name>
    <name evidence="3" type="ORF">TIFTF001_040148</name>
</gene>